<evidence type="ECO:0000313" key="2">
    <source>
        <dbReference type="EMBL" id="RSN74121.1"/>
    </source>
</evidence>
<dbReference type="InterPro" id="IPR052738">
    <property type="entry name" value="ABC-Tungstate_binding"/>
</dbReference>
<protein>
    <submittedName>
        <fullName evidence="2">Tungsten ABC transporter permease</fullName>
    </submittedName>
</protein>
<dbReference type="EMBL" id="RCOS01000100">
    <property type="protein sequence ID" value="RSN74121.1"/>
    <property type="molecule type" value="Genomic_DNA"/>
</dbReference>
<accession>A0A3R9PVE7</accession>
<sequence>MEKKLLIGLALLLACIAFFYIISTQKRSLIVTTTTSLYATGLLDELKERFESENPSVMVKFIATGTGEALKRASQGGVDLVLVHAPSLEKQYMEKGVIERNGSIFAYNYFILVGPPDDPAEASGKSVIDAFKSIYSAGERGRALFISRGDNSGTNVREMQIWNMAGLSPKNRSWYIESGSDMVTTLSIANEKQAYTLVDVGTWLFMKDKLKLKAIVDRGDELINIYSVYIVPSGNTRDASAFKQFLLSREGQEIINNFRGGGLFFSAIWPNDRTSWLRSVWEKWSKIKG</sequence>
<comment type="caution">
    <text evidence="2">The sequence shown here is derived from an EMBL/GenBank/DDBJ whole genome shotgun (WGS) entry which is preliminary data.</text>
</comment>
<evidence type="ECO:0000313" key="3">
    <source>
        <dbReference type="Proteomes" id="UP000277582"/>
    </source>
</evidence>
<dbReference type="AlphaFoldDB" id="A0A3R9PVE7"/>
<dbReference type="SUPFAM" id="SSF53850">
    <property type="entry name" value="Periplasmic binding protein-like II"/>
    <property type="match status" value="1"/>
</dbReference>
<dbReference type="Pfam" id="PF12849">
    <property type="entry name" value="PBP_like_2"/>
    <property type="match status" value="1"/>
</dbReference>
<dbReference type="Gene3D" id="3.40.190.10">
    <property type="entry name" value="Periplasmic binding protein-like II"/>
    <property type="match status" value="2"/>
</dbReference>
<organism evidence="2 3">
    <name type="scientific">Candidatus Methanodesulfokora washburnensis</name>
    <dbReference type="NCBI Taxonomy" id="2478471"/>
    <lineage>
        <taxon>Archaea</taxon>
        <taxon>Thermoproteota</taxon>
        <taxon>Candidatus Korarchaeia</taxon>
        <taxon>Candidatus Korarchaeia incertae sedis</taxon>
        <taxon>Candidatus Methanodesulfokora</taxon>
    </lineage>
</organism>
<keyword evidence="3" id="KW-1185">Reference proteome</keyword>
<proteinExistence type="predicted"/>
<dbReference type="RefSeq" id="WP_237558802.1">
    <property type="nucleotide sequence ID" value="NZ_RCOS01000100.1"/>
</dbReference>
<dbReference type="Proteomes" id="UP000277582">
    <property type="component" value="Unassembled WGS sequence"/>
</dbReference>
<dbReference type="PROSITE" id="PS51257">
    <property type="entry name" value="PROKAR_LIPOPROTEIN"/>
    <property type="match status" value="1"/>
</dbReference>
<dbReference type="PANTHER" id="PTHR37945:SF1">
    <property type="entry name" value="EXTRACELLULAR TUNGSTATE BINDING PROTEIN"/>
    <property type="match status" value="1"/>
</dbReference>
<dbReference type="InterPro" id="IPR024370">
    <property type="entry name" value="PBP_domain"/>
</dbReference>
<dbReference type="PANTHER" id="PTHR37945">
    <property type="entry name" value="EXTRACELLULAR TUNGSTATE BINDING PROTEIN"/>
    <property type="match status" value="1"/>
</dbReference>
<evidence type="ECO:0000259" key="1">
    <source>
        <dbReference type="Pfam" id="PF12849"/>
    </source>
</evidence>
<gene>
    <name evidence="2" type="ORF">D6D85_08780</name>
</gene>
<name>A0A3R9PVE7_9CREN</name>
<feature type="domain" description="PBP" evidence="1">
    <location>
        <begin position="28"/>
        <end position="250"/>
    </location>
</feature>
<reference evidence="2 3" key="1">
    <citation type="submission" date="2018-10" db="EMBL/GenBank/DDBJ databases">
        <title>Co-occurring genomic capacity for anaerobic methane metabolism and dissimilatory sulfite reduction discovered in the Korarchaeota.</title>
        <authorList>
            <person name="Mckay L.J."/>
            <person name="Dlakic M."/>
            <person name="Fields M.W."/>
            <person name="Delmont T.O."/>
            <person name="Eren A.M."/>
            <person name="Jay Z.J."/>
            <person name="Klingelsmith K.B."/>
            <person name="Rusch D.B."/>
            <person name="Inskeep W.P."/>
        </authorList>
    </citation>
    <scope>NUCLEOTIDE SEQUENCE [LARGE SCALE GENOMIC DNA]</scope>
    <source>
        <strain evidence="2 3">MDKW</strain>
    </source>
</reference>